<reference evidence="1" key="1">
    <citation type="submission" date="2023-07" db="EMBL/GenBank/DDBJ databases">
        <title>Black Yeasts Isolated from many extreme environments.</title>
        <authorList>
            <person name="Coleine C."/>
            <person name="Stajich J.E."/>
            <person name="Selbmann L."/>
        </authorList>
    </citation>
    <scope>NUCLEOTIDE SEQUENCE</scope>
    <source>
        <strain evidence="1">CCFEE 5714</strain>
    </source>
</reference>
<comment type="caution">
    <text evidence="1">The sequence shown here is derived from an EMBL/GenBank/DDBJ whole genome shotgun (WGS) entry which is preliminary data.</text>
</comment>
<gene>
    <name evidence="1" type="ORF">LTR37_002778</name>
</gene>
<dbReference type="Proteomes" id="UP001281147">
    <property type="component" value="Unassembled WGS sequence"/>
</dbReference>
<name>A0ACC3NRN2_9PEZI</name>
<protein>
    <submittedName>
        <fullName evidence="1">Uncharacterized protein</fullName>
    </submittedName>
</protein>
<accession>A0ACC3NRN2</accession>
<keyword evidence="2" id="KW-1185">Reference proteome</keyword>
<evidence type="ECO:0000313" key="1">
    <source>
        <dbReference type="EMBL" id="KAK3721962.1"/>
    </source>
</evidence>
<sequence>MPLTPTNDGDLYVHVASGNLATRATAIKSMRKNKRKSTLSFCQKLARDIELADTTRMKSPSDRNLSSPAKLLALPAELRQLIFYHVHGDDEIAHCALDETAQKLASVCRTSRDDINCVFRLWTQRKKELLVVRSGVFDCYMTELMAPLLSASKSLSRTQGLAGIAKRKQYRAAENDAKRMHHKRSTAVSTYEQQRHSGLYDNGRLWVVKKWSTHTRGEVEDAEMWRKRRESRIKAIAHEKNRDERKARLELKTAKVCF</sequence>
<evidence type="ECO:0000313" key="2">
    <source>
        <dbReference type="Proteomes" id="UP001281147"/>
    </source>
</evidence>
<organism evidence="1 2">
    <name type="scientific">Vermiconidia calcicola</name>
    <dbReference type="NCBI Taxonomy" id="1690605"/>
    <lineage>
        <taxon>Eukaryota</taxon>
        <taxon>Fungi</taxon>
        <taxon>Dikarya</taxon>
        <taxon>Ascomycota</taxon>
        <taxon>Pezizomycotina</taxon>
        <taxon>Dothideomycetes</taxon>
        <taxon>Dothideomycetidae</taxon>
        <taxon>Mycosphaerellales</taxon>
        <taxon>Extremaceae</taxon>
        <taxon>Vermiconidia</taxon>
    </lineage>
</organism>
<proteinExistence type="predicted"/>
<dbReference type="EMBL" id="JAUTXU010000015">
    <property type="protein sequence ID" value="KAK3721962.1"/>
    <property type="molecule type" value="Genomic_DNA"/>
</dbReference>